<dbReference type="InterPro" id="IPR006439">
    <property type="entry name" value="HAD-SF_hydro_IA"/>
</dbReference>
<dbReference type="EC" id="3.1.3.18" evidence="6 13"/>
<comment type="catalytic activity">
    <reaction evidence="1 13">
        <text>2-phosphoglycolate + H2O = glycolate + phosphate</text>
        <dbReference type="Rhea" id="RHEA:14369"/>
        <dbReference type="ChEBI" id="CHEBI:15377"/>
        <dbReference type="ChEBI" id="CHEBI:29805"/>
        <dbReference type="ChEBI" id="CHEBI:43474"/>
        <dbReference type="ChEBI" id="CHEBI:58033"/>
        <dbReference type="EC" id="3.1.3.18"/>
    </reaction>
</comment>
<accession>A0AA42W6J9</accession>
<dbReference type="SUPFAM" id="SSF56784">
    <property type="entry name" value="HAD-like"/>
    <property type="match status" value="1"/>
</dbReference>
<evidence type="ECO:0000256" key="4">
    <source>
        <dbReference type="ARBA" id="ARBA00006171"/>
    </source>
</evidence>
<dbReference type="InterPro" id="IPR041492">
    <property type="entry name" value="HAD_2"/>
</dbReference>
<dbReference type="FunFam" id="3.40.50.1000:FF:000022">
    <property type="entry name" value="Phosphoglycolate phosphatase"/>
    <property type="match status" value="1"/>
</dbReference>
<dbReference type="InterPro" id="IPR036412">
    <property type="entry name" value="HAD-like_sf"/>
</dbReference>
<evidence type="ECO:0000256" key="2">
    <source>
        <dbReference type="ARBA" id="ARBA00001946"/>
    </source>
</evidence>
<dbReference type="SFLD" id="SFLDG01135">
    <property type="entry name" value="C1.5.6:_HAD__Beta-PGM__Phospha"/>
    <property type="match status" value="1"/>
</dbReference>
<dbReference type="GO" id="GO:0005829">
    <property type="term" value="C:cytosol"/>
    <property type="evidence" value="ECO:0007669"/>
    <property type="project" value="TreeGrafter"/>
</dbReference>
<dbReference type="NCBIfam" id="TIGR01449">
    <property type="entry name" value="PGP_bact"/>
    <property type="match status" value="1"/>
</dbReference>
<sequence length="237" mass="24800">MVAISIPSFHLEVDAAIVDLDGTMVDTIGDFAEAIARMLADLQLPALDAALIEHMVGKGTEHLLRSVLAHVLAQAGHPQAARPAVVARLLPTALARYEQHYLAINGQHSALYAGVLEGLQALRAGGLRLACVTNKPLAFTRPLLAAKGLQGLFEQVFGGDSFATKKPDPLPLLKTCEALGTTPARTLMLGDSSNDAQAARAAGCPVVLVTYGYNHGQSVEAVGADALIDSIAQLRVV</sequence>
<comment type="subunit">
    <text evidence="5">Homotrimer.</text>
</comment>
<proteinExistence type="inferred from homology"/>
<dbReference type="InterPro" id="IPR050155">
    <property type="entry name" value="HAD-like_hydrolase_sf"/>
</dbReference>
<evidence type="ECO:0000256" key="7">
    <source>
        <dbReference type="ARBA" id="ARBA00022567"/>
    </source>
</evidence>
<dbReference type="HAMAP" id="MF_00495">
    <property type="entry name" value="GPH_hydrolase_bact"/>
    <property type="match status" value="1"/>
</dbReference>
<dbReference type="NCBIfam" id="TIGR01509">
    <property type="entry name" value="HAD-SF-IA-v3"/>
    <property type="match status" value="1"/>
</dbReference>
<evidence type="ECO:0000256" key="12">
    <source>
        <dbReference type="ARBA" id="ARBA00059247"/>
    </source>
</evidence>
<evidence type="ECO:0000256" key="5">
    <source>
        <dbReference type="ARBA" id="ARBA00011233"/>
    </source>
</evidence>
<evidence type="ECO:0000313" key="14">
    <source>
        <dbReference type="EMBL" id="MDH2007448.1"/>
    </source>
</evidence>
<dbReference type="SFLD" id="SFLDS00003">
    <property type="entry name" value="Haloacid_Dehalogenase"/>
    <property type="match status" value="1"/>
</dbReference>
<dbReference type="AlphaFoldDB" id="A0AA42W6J9"/>
<reference evidence="14" key="1">
    <citation type="submission" date="2022-09" db="EMBL/GenBank/DDBJ databases">
        <title>Intensive care unit water sources are persistently colonized with multi-drug resistant bacteria and are the site of extensive horizontal gene transfer of antibiotic resistance genes.</title>
        <authorList>
            <person name="Diorio-Toth L."/>
        </authorList>
    </citation>
    <scope>NUCLEOTIDE SEQUENCE</scope>
    <source>
        <strain evidence="14">GD03686</strain>
    </source>
</reference>
<evidence type="ECO:0000256" key="11">
    <source>
        <dbReference type="ARBA" id="ARBA00023277"/>
    </source>
</evidence>
<comment type="similarity">
    <text evidence="4 13">Belongs to the HAD-like hydrolase superfamily. CbbY/CbbZ/Gph/YieH family.</text>
</comment>
<comment type="cofactor">
    <cofactor evidence="2 13">
        <name>Mg(2+)</name>
        <dbReference type="ChEBI" id="CHEBI:18420"/>
    </cofactor>
</comment>
<keyword evidence="7" id="KW-0113">Calvin cycle</keyword>
<feature type="binding site" evidence="13">
    <location>
        <position position="19"/>
    </location>
    <ligand>
        <name>Mg(2+)</name>
        <dbReference type="ChEBI" id="CHEBI:18420"/>
    </ligand>
</feature>
<dbReference type="GO" id="GO:0006281">
    <property type="term" value="P:DNA repair"/>
    <property type="evidence" value="ECO:0007669"/>
    <property type="project" value="TreeGrafter"/>
</dbReference>
<feature type="binding site" evidence="13">
    <location>
        <position position="191"/>
    </location>
    <ligand>
        <name>Mg(2+)</name>
        <dbReference type="ChEBI" id="CHEBI:18420"/>
    </ligand>
</feature>
<dbReference type="GO" id="GO:0046295">
    <property type="term" value="P:glycolate biosynthetic process"/>
    <property type="evidence" value="ECO:0007669"/>
    <property type="project" value="UniProtKB-UniRule"/>
</dbReference>
<dbReference type="Gene3D" id="3.40.50.1000">
    <property type="entry name" value="HAD superfamily/HAD-like"/>
    <property type="match status" value="1"/>
</dbReference>
<dbReference type="PANTHER" id="PTHR43434">
    <property type="entry name" value="PHOSPHOGLYCOLATE PHOSPHATASE"/>
    <property type="match status" value="1"/>
</dbReference>
<evidence type="ECO:0000256" key="6">
    <source>
        <dbReference type="ARBA" id="ARBA00013078"/>
    </source>
</evidence>
<evidence type="ECO:0000256" key="9">
    <source>
        <dbReference type="ARBA" id="ARBA00022801"/>
    </source>
</evidence>
<dbReference type="InterPro" id="IPR023214">
    <property type="entry name" value="HAD_sf"/>
</dbReference>
<evidence type="ECO:0000256" key="1">
    <source>
        <dbReference type="ARBA" id="ARBA00000830"/>
    </source>
</evidence>
<dbReference type="GO" id="GO:0046872">
    <property type="term" value="F:metal ion binding"/>
    <property type="evidence" value="ECO:0007669"/>
    <property type="project" value="UniProtKB-KW"/>
</dbReference>
<keyword evidence="10 13" id="KW-0460">Magnesium</keyword>
<dbReference type="InterPro" id="IPR023198">
    <property type="entry name" value="PGP-like_dom2"/>
</dbReference>
<evidence type="ECO:0000313" key="15">
    <source>
        <dbReference type="Proteomes" id="UP001161294"/>
    </source>
</evidence>
<dbReference type="SFLD" id="SFLDG01129">
    <property type="entry name" value="C1.5:_HAD__Beta-PGM__Phosphata"/>
    <property type="match status" value="1"/>
</dbReference>
<dbReference type="GO" id="GO:0019253">
    <property type="term" value="P:reductive pentose-phosphate cycle"/>
    <property type="evidence" value="ECO:0007669"/>
    <property type="project" value="UniProtKB-KW"/>
</dbReference>
<dbReference type="Proteomes" id="UP001161294">
    <property type="component" value="Unassembled WGS sequence"/>
</dbReference>
<dbReference type="GO" id="GO:0008967">
    <property type="term" value="F:phosphoglycolate phosphatase activity"/>
    <property type="evidence" value="ECO:0007669"/>
    <property type="project" value="UniProtKB-UniRule"/>
</dbReference>
<gene>
    <name evidence="14" type="primary">gph</name>
    <name evidence="14" type="ORF">N5J23_18305</name>
</gene>
<evidence type="ECO:0000256" key="8">
    <source>
        <dbReference type="ARBA" id="ARBA00022723"/>
    </source>
</evidence>
<comment type="caution">
    <text evidence="14">The sequence shown here is derived from an EMBL/GenBank/DDBJ whole genome shotgun (WGS) entry which is preliminary data.</text>
</comment>
<dbReference type="EMBL" id="JAOCJW010000083">
    <property type="protein sequence ID" value="MDH2007448.1"/>
    <property type="molecule type" value="Genomic_DNA"/>
</dbReference>
<dbReference type="InterPro" id="IPR037512">
    <property type="entry name" value="PGPase_prok"/>
</dbReference>
<dbReference type="NCBIfam" id="TIGR01549">
    <property type="entry name" value="HAD-SF-IA-v1"/>
    <property type="match status" value="1"/>
</dbReference>
<comment type="function">
    <text evidence="12 13">Specifically catalyzes the dephosphorylation of 2-phosphoglycolate. Is involved in the dissimilation of the intracellular 2-phosphoglycolate formed during the DNA repair of 3'-phosphoglycolate ends, a major class of DNA lesions induced by oxidative stress.</text>
</comment>
<evidence type="ECO:0000256" key="10">
    <source>
        <dbReference type="ARBA" id="ARBA00022842"/>
    </source>
</evidence>
<keyword evidence="8 13" id="KW-0479">Metal-binding</keyword>
<name>A0AA42W6J9_9BURK</name>
<comment type="pathway">
    <text evidence="3 13">Organic acid metabolism; glycolate biosynthesis; glycolate from 2-phosphoglycolate: step 1/1.</text>
</comment>
<protein>
    <recommendedName>
        <fullName evidence="6 13">Phosphoglycolate phosphatase</fullName>
        <shortName evidence="13">PGP</shortName>
        <shortName evidence="13">PGPase</shortName>
        <ecNumber evidence="6 13">3.1.3.18</ecNumber>
    </recommendedName>
</protein>
<dbReference type="Gene3D" id="1.10.150.240">
    <property type="entry name" value="Putative phosphatase, domain 2"/>
    <property type="match status" value="1"/>
</dbReference>
<feature type="active site" description="Nucleophile" evidence="13">
    <location>
        <position position="19"/>
    </location>
</feature>
<organism evidence="14 15">
    <name type="scientific">Comamonas aquatica</name>
    <dbReference type="NCBI Taxonomy" id="225991"/>
    <lineage>
        <taxon>Bacteria</taxon>
        <taxon>Pseudomonadati</taxon>
        <taxon>Pseudomonadota</taxon>
        <taxon>Betaproteobacteria</taxon>
        <taxon>Burkholderiales</taxon>
        <taxon>Comamonadaceae</taxon>
        <taxon>Comamonas</taxon>
    </lineage>
</organism>
<dbReference type="RefSeq" id="WP_279853650.1">
    <property type="nucleotide sequence ID" value="NZ_JAOCIA010000083.1"/>
</dbReference>
<dbReference type="PANTHER" id="PTHR43434:SF1">
    <property type="entry name" value="PHOSPHOGLYCOLATE PHOSPHATASE"/>
    <property type="match status" value="1"/>
</dbReference>
<feature type="binding site" evidence="13">
    <location>
        <position position="21"/>
    </location>
    <ligand>
        <name>Mg(2+)</name>
        <dbReference type="ChEBI" id="CHEBI:18420"/>
    </ligand>
</feature>
<keyword evidence="11 13" id="KW-0119">Carbohydrate metabolism</keyword>
<keyword evidence="9 13" id="KW-0378">Hydrolase</keyword>
<evidence type="ECO:0000256" key="3">
    <source>
        <dbReference type="ARBA" id="ARBA00004818"/>
    </source>
</evidence>
<dbReference type="Pfam" id="PF13419">
    <property type="entry name" value="HAD_2"/>
    <property type="match status" value="1"/>
</dbReference>
<evidence type="ECO:0000256" key="13">
    <source>
        <dbReference type="HAMAP-Rule" id="MF_00495"/>
    </source>
</evidence>